<dbReference type="InterPro" id="IPR007329">
    <property type="entry name" value="FMN-bd"/>
</dbReference>
<dbReference type="RefSeq" id="WP_203717814.1">
    <property type="nucleotide sequence ID" value="NZ_BONE01000074.1"/>
</dbReference>
<organism evidence="4 5">
    <name type="scientific">Asanoa siamensis</name>
    <dbReference type="NCBI Taxonomy" id="926357"/>
    <lineage>
        <taxon>Bacteria</taxon>
        <taxon>Bacillati</taxon>
        <taxon>Actinomycetota</taxon>
        <taxon>Actinomycetes</taxon>
        <taxon>Micromonosporales</taxon>
        <taxon>Micromonosporaceae</taxon>
        <taxon>Asanoa</taxon>
    </lineage>
</organism>
<accession>A0ABQ4D0A5</accession>
<evidence type="ECO:0000256" key="2">
    <source>
        <dbReference type="SAM" id="SignalP"/>
    </source>
</evidence>
<dbReference type="SMART" id="SM00900">
    <property type="entry name" value="FMN_bind"/>
    <property type="match status" value="1"/>
</dbReference>
<keyword evidence="2" id="KW-0732">Signal</keyword>
<feature type="compositionally biased region" description="Low complexity" evidence="1">
    <location>
        <begin position="54"/>
        <end position="81"/>
    </location>
</feature>
<name>A0ABQ4D0A5_9ACTN</name>
<feature type="domain" description="FMN-binding" evidence="3">
    <location>
        <begin position="102"/>
        <end position="179"/>
    </location>
</feature>
<feature type="compositionally biased region" description="Low complexity" evidence="1">
    <location>
        <begin position="33"/>
        <end position="47"/>
    </location>
</feature>
<feature type="region of interest" description="Disordered" evidence="1">
    <location>
        <begin position="147"/>
        <end position="169"/>
    </location>
</feature>
<feature type="signal peptide" evidence="2">
    <location>
        <begin position="1"/>
        <end position="21"/>
    </location>
</feature>
<feature type="chain" id="PRO_5045792919" description="FMN-binding domain-containing protein" evidence="2">
    <location>
        <begin position="22"/>
        <end position="185"/>
    </location>
</feature>
<evidence type="ECO:0000259" key="3">
    <source>
        <dbReference type="SMART" id="SM00900"/>
    </source>
</evidence>
<dbReference type="Gene3D" id="3.90.1010.20">
    <property type="match status" value="1"/>
</dbReference>
<evidence type="ECO:0000313" key="4">
    <source>
        <dbReference type="EMBL" id="GIF76953.1"/>
    </source>
</evidence>
<comment type="caution">
    <text evidence="4">The sequence shown here is derived from an EMBL/GenBank/DDBJ whole genome shotgun (WGS) entry which is preliminary data.</text>
</comment>
<gene>
    <name evidence="4" type="ORF">Asi02nite_64710</name>
</gene>
<dbReference type="Proteomes" id="UP000604117">
    <property type="component" value="Unassembled WGS sequence"/>
</dbReference>
<protein>
    <recommendedName>
        <fullName evidence="3">FMN-binding domain-containing protein</fullName>
    </recommendedName>
</protein>
<evidence type="ECO:0000256" key="1">
    <source>
        <dbReference type="SAM" id="MobiDB-lite"/>
    </source>
</evidence>
<feature type="region of interest" description="Disordered" evidence="1">
    <location>
        <begin position="21"/>
        <end position="99"/>
    </location>
</feature>
<evidence type="ECO:0000313" key="5">
    <source>
        <dbReference type="Proteomes" id="UP000604117"/>
    </source>
</evidence>
<keyword evidence="5" id="KW-1185">Reference proteome</keyword>
<dbReference type="EMBL" id="BONE01000074">
    <property type="protein sequence ID" value="GIF76953.1"/>
    <property type="molecule type" value="Genomic_DNA"/>
</dbReference>
<reference evidence="4 5" key="1">
    <citation type="submission" date="2021-01" db="EMBL/GenBank/DDBJ databases">
        <title>Whole genome shotgun sequence of Asanoa siamensis NBRC 107932.</title>
        <authorList>
            <person name="Komaki H."/>
            <person name="Tamura T."/>
        </authorList>
    </citation>
    <scope>NUCLEOTIDE SEQUENCE [LARGE SCALE GENOMIC DNA]</scope>
    <source>
        <strain evidence="4 5">NBRC 107932</strain>
    </source>
</reference>
<dbReference type="Pfam" id="PF04205">
    <property type="entry name" value="FMN_bind"/>
    <property type="match status" value="1"/>
</dbReference>
<sequence length="185" mass="18497">MRRAALAVAGLAAGTSLLVVAKGGGGAAPDTVAAANAGPTPSGSPSAAAPPAPDAAAPSASGKPGTKQSAKPKPGKSSTKAAPPPAAPPKSNKVVGPRVQNPYGAVQVVLDLDGNRITAVRTLEMPDVEARSDQLSALVESQLGEEAVREQGADLDTVSGATETSEAYKESLRRAIERMKNGERD</sequence>
<proteinExistence type="predicted"/>